<dbReference type="RefSeq" id="XP_066662686.1">
    <property type="nucleotide sequence ID" value="XM_066816994.1"/>
</dbReference>
<evidence type="ECO:0000256" key="1">
    <source>
        <dbReference type="SAM" id="Phobius"/>
    </source>
</evidence>
<name>A0ABR1V436_9PEZI</name>
<sequence length="62" mass="6784">MALISPAASIGLIILFIVLLISIAIWKGGYIVTVFSTKMFEARLARGRKQDEEQTATNETEG</sequence>
<protein>
    <submittedName>
        <fullName evidence="2">Uncharacterized protein</fullName>
    </submittedName>
</protein>
<keyword evidence="1" id="KW-1133">Transmembrane helix</keyword>
<organism evidence="2 3">
    <name type="scientific">Apiospora hydei</name>
    <dbReference type="NCBI Taxonomy" id="1337664"/>
    <lineage>
        <taxon>Eukaryota</taxon>
        <taxon>Fungi</taxon>
        <taxon>Dikarya</taxon>
        <taxon>Ascomycota</taxon>
        <taxon>Pezizomycotina</taxon>
        <taxon>Sordariomycetes</taxon>
        <taxon>Xylariomycetidae</taxon>
        <taxon>Amphisphaeriales</taxon>
        <taxon>Apiosporaceae</taxon>
        <taxon>Apiospora</taxon>
    </lineage>
</organism>
<evidence type="ECO:0000313" key="2">
    <source>
        <dbReference type="EMBL" id="KAK8065933.1"/>
    </source>
</evidence>
<keyword evidence="1" id="KW-0472">Membrane</keyword>
<reference evidence="2 3" key="1">
    <citation type="submission" date="2023-01" db="EMBL/GenBank/DDBJ databases">
        <title>Analysis of 21 Apiospora genomes using comparative genomics revels a genus with tremendous synthesis potential of carbohydrate active enzymes and secondary metabolites.</title>
        <authorList>
            <person name="Sorensen T."/>
        </authorList>
    </citation>
    <scope>NUCLEOTIDE SEQUENCE [LARGE SCALE GENOMIC DNA]</scope>
    <source>
        <strain evidence="2 3">CBS 114990</strain>
    </source>
</reference>
<dbReference type="Proteomes" id="UP001433268">
    <property type="component" value="Unassembled WGS sequence"/>
</dbReference>
<feature type="transmembrane region" description="Helical" evidence="1">
    <location>
        <begin position="6"/>
        <end position="26"/>
    </location>
</feature>
<gene>
    <name evidence="2" type="ORF">PG997_012680</name>
</gene>
<keyword evidence="1" id="KW-0812">Transmembrane</keyword>
<dbReference type="GeneID" id="92050054"/>
<proteinExistence type="predicted"/>
<keyword evidence="3" id="KW-1185">Reference proteome</keyword>
<accession>A0ABR1V436</accession>
<dbReference type="EMBL" id="JAQQWN010000009">
    <property type="protein sequence ID" value="KAK8065933.1"/>
    <property type="molecule type" value="Genomic_DNA"/>
</dbReference>
<evidence type="ECO:0000313" key="3">
    <source>
        <dbReference type="Proteomes" id="UP001433268"/>
    </source>
</evidence>
<comment type="caution">
    <text evidence="2">The sequence shown here is derived from an EMBL/GenBank/DDBJ whole genome shotgun (WGS) entry which is preliminary data.</text>
</comment>